<feature type="region of interest" description="Disordered" evidence="1">
    <location>
        <begin position="247"/>
        <end position="331"/>
    </location>
</feature>
<evidence type="ECO:0008006" key="5">
    <source>
        <dbReference type="Google" id="ProtNLM"/>
    </source>
</evidence>
<evidence type="ECO:0000256" key="1">
    <source>
        <dbReference type="SAM" id="MobiDB-lite"/>
    </source>
</evidence>
<comment type="caution">
    <text evidence="3">The sequence shown here is derived from an EMBL/GenBank/DDBJ whole genome shotgun (WGS) entry which is preliminary data.</text>
</comment>
<accession>A0ABW9GII1</accession>
<sequence length="427" mass="41622">MGLRRHTRHMVLACALACGAAIAAPATVATATPSRLVAAEDGDAAVREIQSQLDAAEAAASAASRDALDASATAERTRLLAESTAERAEALTAQSIAADAAGAAASARAGASASRLYRTTAGGPLVAQLLTTADPESLLPRLGILDRVTTVTARTAGEARSAADVAASLRAQADAARVEAARLASAAETTAAEARARADAEATTVAQTRTELDDLFGRLAALRATSVAQERAARLAQQTAAQAAALGGATGGQSGAPAGGGSAVGNGGGSGSGPSGGSGSPGSSGSSGGTGAGGSGSTGGSGSGGSTSGGSGSGSGGTTAPAGSTMTPAQARDHARGALGGYGWGDDQFSCLVSLWNRESGWRADAYNPWSGAYGIPQALPGDKMAAAGPDWRTNAATQIAWGLSYITSRYGSPCAAWAHSESTGWY</sequence>
<proteinExistence type="predicted"/>
<reference evidence="3 4" key="1">
    <citation type="submission" date="2023-03" db="EMBL/GenBank/DDBJ databases">
        <title>MT1 and MT2 Draft Genomes of Novel Species.</title>
        <authorList>
            <person name="Venkateswaran K."/>
        </authorList>
    </citation>
    <scope>NUCLEOTIDE SEQUENCE [LARGE SCALE GENOMIC DNA]</scope>
    <source>
        <strain evidence="3 4">IF8SW-P5</strain>
    </source>
</reference>
<keyword evidence="4" id="KW-1185">Reference proteome</keyword>
<dbReference type="Proteomes" id="UP001630303">
    <property type="component" value="Unassembled WGS sequence"/>
</dbReference>
<feature type="chain" id="PRO_5047110728" description="Lytic transglycosylase domain-containing protein" evidence="2">
    <location>
        <begin position="24"/>
        <end position="427"/>
    </location>
</feature>
<feature type="signal peptide" evidence="2">
    <location>
        <begin position="1"/>
        <end position="23"/>
    </location>
</feature>
<dbReference type="InterPro" id="IPR023346">
    <property type="entry name" value="Lysozyme-like_dom_sf"/>
</dbReference>
<feature type="compositionally biased region" description="Gly residues" evidence="1">
    <location>
        <begin position="248"/>
        <end position="317"/>
    </location>
</feature>
<organism evidence="3 4">
    <name type="scientific">Microbacterium mcarthurae</name>
    <dbReference type="NCBI Taxonomy" id="3035918"/>
    <lineage>
        <taxon>Bacteria</taxon>
        <taxon>Bacillati</taxon>
        <taxon>Actinomycetota</taxon>
        <taxon>Actinomycetes</taxon>
        <taxon>Micrococcales</taxon>
        <taxon>Microbacteriaceae</taxon>
        <taxon>Microbacterium</taxon>
    </lineage>
</organism>
<name>A0ABW9GII1_9MICO</name>
<dbReference type="EMBL" id="JAROCE010000004">
    <property type="protein sequence ID" value="MFM2721534.1"/>
    <property type="molecule type" value="Genomic_DNA"/>
</dbReference>
<dbReference type="SUPFAM" id="SSF53955">
    <property type="entry name" value="Lysozyme-like"/>
    <property type="match status" value="1"/>
</dbReference>
<dbReference type="RefSeq" id="WP_408905899.1">
    <property type="nucleotide sequence ID" value="NZ_JAROCE010000004.1"/>
</dbReference>
<protein>
    <recommendedName>
        <fullName evidence="5">Lytic transglycosylase domain-containing protein</fullName>
    </recommendedName>
</protein>
<gene>
    <name evidence="3" type="ORF">P5G46_13530</name>
</gene>
<evidence type="ECO:0000256" key="2">
    <source>
        <dbReference type="SAM" id="SignalP"/>
    </source>
</evidence>
<evidence type="ECO:0000313" key="3">
    <source>
        <dbReference type="EMBL" id="MFM2721534.1"/>
    </source>
</evidence>
<keyword evidence="2" id="KW-0732">Signal</keyword>
<evidence type="ECO:0000313" key="4">
    <source>
        <dbReference type="Proteomes" id="UP001630303"/>
    </source>
</evidence>